<evidence type="ECO:0000256" key="5">
    <source>
        <dbReference type="ARBA" id="ARBA00023242"/>
    </source>
</evidence>
<dbReference type="Pfam" id="PF04042">
    <property type="entry name" value="DNA_pol_E_B"/>
    <property type="match status" value="1"/>
</dbReference>
<accession>A0A9D3T7N1</accession>
<evidence type="ECO:0000259" key="7">
    <source>
        <dbReference type="Pfam" id="PF22062"/>
    </source>
</evidence>
<keyword evidence="5" id="KW-0539">Nucleus</keyword>
<dbReference type="OrthoDB" id="336885at2759"/>
<evidence type="ECO:0000313" key="8">
    <source>
        <dbReference type="EMBL" id="KAG7464536.1"/>
    </source>
</evidence>
<gene>
    <name evidence="8" type="ORF">MATL_G00166620</name>
</gene>
<evidence type="ECO:0000256" key="2">
    <source>
        <dbReference type="ARBA" id="ARBA00007299"/>
    </source>
</evidence>
<dbReference type="Proteomes" id="UP001046870">
    <property type="component" value="Chromosome 14"/>
</dbReference>
<evidence type="ECO:0000259" key="6">
    <source>
        <dbReference type="Pfam" id="PF04042"/>
    </source>
</evidence>
<name>A0A9D3T7N1_MEGAT</name>
<feature type="domain" description="DNA polymerase alpha subunit B OB" evidence="7">
    <location>
        <begin position="9"/>
        <end position="113"/>
    </location>
</feature>
<dbReference type="InterPro" id="IPR007185">
    <property type="entry name" value="DNA_pol_a/d/e_bsu"/>
</dbReference>
<reference evidence="8" key="1">
    <citation type="submission" date="2021-01" db="EMBL/GenBank/DDBJ databases">
        <authorList>
            <person name="Zahm M."/>
            <person name="Roques C."/>
            <person name="Cabau C."/>
            <person name="Klopp C."/>
            <person name="Donnadieu C."/>
            <person name="Jouanno E."/>
            <person name="Lampietro C."/>
            <person name="Louis A."/>
            <person name="Herpin A."/>
            <person name="Echchiki A."/>
            <person name="Berthelot C."/>
            <person name="Parey E."/>
            <person name="Roest-Crollius H."/>
            <person name="Braasch I."/>
            <person name="Postlethwait J."/>
            <person name="Bobe J."/>
            <person name="Montfort J."/>
            <person name="Bouchez O."/>
            <person name="Begum T."/>
            <person name="Mejri S."/>
            <person name="Adams A."/>
            <person name="Chen W.-J."/>
            <person name="Guiguen Y."/>
        </authorList>
    </citation>
    <scope>NUCLEOTIDE SEQUENCE</scope>
    <source>
        <strain evidence="8">YG-15Mar2019-1</strain>
        <tissue evidence="8">Brain</tissue>
    </source>
</reference>
<dbReference type="Pfam" id="PF22062">
    <property type="entry name" value="OB_DPOA2"/>
    <property type="match status" value="1"/>
</dbReference>
<dbReference type="Gene3D" id="3.60.21.60">
    <property type="match status" value="1"/>
</dbReference>
<dbReference type="AlphaFoldDB" id="A0A9D3T7N1"/>
<dbReference type="PANTHER" id="PTHR23061">
    <property type="entry name" value="DNA POLYMERASE 2 ALPHA 70 KDA SUBUNIT"/>
    <property type="match status" value="1"/>
</dbReference>
<sequence length="247" mass="27539">MFQRLRDVRNVLTERIEELGEELRSHFNIEEFSPLGMPAQDRVTVLGQVCCDSNGKLNAQSVLLEAGQDQGGRQVPLDLSELKEYSLFPGQVVVMEGMNTTGRKLVASKLCEGVPLPFHSAGMETDNMAEEGEPQMVMVACGPYTPSDSLSYDPLFDLINVIVRDRPDICILLGPFLDSKHEQIEKCQLTETFEAVFLRCVESIVEGTRGVGCQLVFVPSLRDVHHHFIYPQPRSLCLTSARRTPSV</sequence>
<proteinExistence type="inferred from homology"/>
<protein>
    <recommendedName>
        <fullName evidence="3">DNA polymerase alpha subunit B</fullName>
    </recommendedName>
</protein>
<feature type="domain" description="DNA polymerase alpha/delta/epsilon subunit B" evidence="6">
    <location>
        <begin position="137"/>
        <end position="233"/>
    </location>
</feature>
<dbReference type="PANTHER" id="PTHR23061:SF12">
    <property type="entry name" value="DNA POLYMERASE ALPHA SUBUNIT B"/>
    <property type="match status" value="1"/>
</dbReference>
<keyword evidence="4" id="KW-0235">DNA replication</keyword>
<dbReference type="InterPro" id="IPR054300">
    <property type="entry name" value="OB_DPOA2"/>
</dbReference>
<comment type="caution">
    <text evidence="8">The sequence shown here is derived from an EMBL/GenBank/DDBJ whole genome shotgun (WGS) entry which is preliminary data.</text>
</comment>
<evidence type="ECO:0000256" key="1">
    <source>
        <dbReference type="ARBA" id="ARBA00004123"/>
    </source>
</evidence>
<evidence type="ECO:0000256" key="3">
    <source>
        <dbReference type="ARBA" id="ARBA00018596"/>
    </source>
</evidence>
<keyword evidence="9" id="KW-1185">Reference proteome</keyword>
<comment type="similarity">
    <text evidence="2">Belongs to the DNA polymerase alpha subunit B family.</text>
</comment>
<organism evidence="8 9">
    <name type="scientific">Megalops atlanticus</name>
    <name type="common">Tarpon</name>
    <name type="synonym">Clupea gigantea</name>
    <dbReference type="NCBI Taxonomy" id="7932"/>
    <lineage>
        <taxon>Eukaryota</taxon>
        <taxon>Metazoa</taxon>
        <taxon>Chordata</taxon>
        <taxon>Craniata</taxon>
        <taxon>Vertebrata</taxon>
        <taxon>Euteleostomi</taxon>
        <taxon>Actinopterygii</taxon>
        <taxon>Neopterygii</taxon>
        <taxon>Teleostei</taxon>
        <taxon>Elopiformes</taxon>
        <taxon>Megalopidae</taxon>
        <taxon>Megalops</taxon>
    </lineage>
</organism>
<evidence type="ECO:0000256" key="4">
    <source>
        <dbReference type="ARBA" id="ARBA00022705"/>
    </source>
</evidence>
<dbReference type="GO" id="GO:0006270">
    <property type="term" value="P:DNA replication initiation"/>
    <property type="evidence" value="ECO:0007669"/>
    <property type="project" value="TreeGrafter"/>
</dbReference>
<evidence type="ECO:0000313" key="9">
    <source>
        <dbReference type="Proteomes" id="UP001046870"/>
    </source>
</evidence>
<dbReference type="GO" id="GO:0003677">
    <property type="term" value="F:DNA binding"/>
    <property type="evidence" value="ECO:0007669"/>
    <property type="project" value="InterPro"/>
</dbReference>
<comment type="subcellular location">
    <subcellularLocation>
        <location evidence="1">Nucleus</location>
    </subcellularLocation>
</comment>
<dbReference type="EMBL" id="JAFDVH010000014">
    <property type="protein sequence ID" value="KAG7464536.1"/>
    <property type="molecule type" value="Genomic_DNA"/>
</dbReference>
<dbReference type="GO" id="GO:0005658">
    <property type="term" value="C:alpha DNA polymerase:primase complex"/>
    <property type="evidence" value="ECO:0007669"/>
    <property type="project" value="TreeGrafter"/>
</dbReference>
<dbReference type="InterPro" id="IPR016722">
    <property type="entry name" value="DNA_pol_alpha_bsu"/>
</dbReference>